<dbReference type="AlphaFoldDB" id="A0AAV0AVL5"/>
<gene>
    <name evidence="2" type="ORF">PPACK8108_LOCUS7253</name>
    <name evidence="3" type="ORF">PPACK8108_LOCUS7909</name>
</gene>
<feature type="region of interest" description="Disordered" evidence="1">
    <location>
        <begin position="201"/>
        <end position="242"/>
    </location>
</feature>
<protein>
    <submittedName>
        <fullName evidence="3">Expressed protein</fullName>
    </submittedName>
</protein>
<feature type="compositionally biased region" description="Low complexity" evidence="1">
    <location>
        <begin position="413"/>
        <end position="431"/>
    </location>
</feature>
<feature type="compositionally biased region" description="Polar residues" evidence="1">
    <location>
        <begin position="24"/>
        <end position="41"/>
    </location>
</feature>
<feature type="region of interest" description="Disordered" evidence="1">
    <location>
        <begin position="629"/>
        <end position="667"/>
    </location>
</feature>
<feature type="region of interest" description="Disordered" evidence="1">
    <location>
        <begin position="149"/>
        <end position="183"/>
    </location>
</feature>
<dbReference type="SUPFAM" id="SSF54695">
    <property type="entry name" value="POZ domain"/>
    <property type="match status" value="1"/>
</dbReference>
<reference evidence="3" key="1">
    <citation type="submission" date="2022-06" db="EMBL/GenBank/DDBJ databases">
        <authorList>
            <consortium name="SYNGENTA / RWTH Aachen University"/>
        </authorList>
    </citation>
    <scope>NUCLEOTIDE SEQUENCE</scope>
</reference>
<comment type="caution">
    <text evidence="3">The sequence shown here is derived from an EMBL/GenBank/DDBJ whole genome shotgun (WGS) entry which is preliminary data.</text>
</comment>
<evidence type="ECO:0000313" key="2">
    <source>
        <dbReference type="EMBL" id="CAH7672438.1"/>
    </source>
</evidence>
<feature type="region of interest" description="Disordered" evidence="1">
    <location>
        <begin position="262"/>
        <end position="300"/>
    </location>
</feature>
<feature type="compositionally biased region" description="Polar residues" evidence="1">
    <location>
        <begin position="432"/>
        <end position="442"/>
    </location>
</feature>
<sequence length="863" mass="95904">MAIAHYQSKNNPSRASISRNQSTSLYGPFVHNNSSNKNNFSYHDDNINHRSKESCLPFSLSHHQTNNHFLGRSSISLNSSDHRKRSTDRSTNTSSFRRHPSPVPPPPNGPSSLNSLSSLDRSTSSRLQSALKLPSHLFSRKNRYSNPITLPVSGNLNHSSSVLNSTSSSTSNHNRSNTSKTGIIRIIQTPDQALVEPVPSDEYQATSQVQTPSHTTGLLKVSTGTVTSSRSTSPISQSIDPKLYPISSGALTLTRLNHQNSQPLSILSDPNSKHSQSKGRVSLDQLPPNNSKPSPQTNQNLSYEALRDSSQELSRFYRSNQTFNSNKLEIYQQHSAKNQQTDHGPSSGYQSWAARSVSLVQDLKSHNASQQDHSSNLDLGIAITTDVPQPVRPLRSIQITPSPPRSNTPSINRSSPPTQSSKQRSSQSDQQHTLPSSLNNSPGPYHPQSPLGLKPLHAPSLEKGKVPVGVLPRRPIGTISPPPPSGLSPSLRKSSSIDSRKDKDTRNSSSNLSQLDLHGSRSRTQSESMVEPWQAHLNKSTRLSASPIAKEAVLAEEPFQAWLIKPPCFDTGSESPVKSNLIVVKLNVGGTIFMTRSEVLLNLPSKLKSYLKAVIELGEQTKREVINPAVSREDGEKDEGGKREDIWLESISGSTKGSSEDTDDENPDIQQWQSDVIHDRSSSLMSSATQIDDERNRFSIEGEDDIDSQTMVGSSSRYSMEPMKQMKNKLMSKIVEEEDESNREHDVRLSVIEVDNLKVEVENLFKNSRIVKLEIFLDRNPTCYSFILDCLRFPDRIDSLIERNLSKLNILINDHSQNHVRQYQQQTAVQLLNEILVEVKFLGIKSLEQSLINKKNRLYQKNP</sequence>
<feature type="compositionally biased region" description="Low complexity" evidence="1">
    <location>
        <begin position="152"/>
        <end position="179"/>
    </location>
</feature>
<evidence type="ECO:0000313" key="4">
    <source>
        <dbReference type="Proteomes" id="UP001153365"/>
    </source>
</evidence>
<feature type="compositionally biased region" description="Low complexity" evidence="1">
    <location>
        <begin position="110"/>
        <end position="128"/>
    </location>
</feature>
<feature type="compositionally biased region" description="Low complexity" evidence="1">
    <location>
        <begin position="487"/>
        <end position="497"/>
    </location>
</feature>
<dbReference type="Proteomes" id="UP001153365">
    <property type="component" value="Unassembled WGS sequence"/>
</dbReference>
<feature type="compositionally biased region" description="Polar residues" evidence="1">
    <location>
        <begin position="287"/>
        <end position="300"/>
    </location>
</feature>
<feature type="compositionally biased region" description="Polar residues" evidence="1">
    <location>
        <begin position="203"/>
        <end position="216"/>
    </location>
</feature>
<evidence type="ECO:0000256" key="1">
    <source>
        <dbReference type="SAM" id="MobiDB-lite"/>
    </source>
</evidence>
<dbReference type="EMBL" id="CALTRL010001573">
    <property type="protein sequence ID" value="CAH7673050.1"/>
    <property type="molecule type" value="Genomic_DNA"/>
</dbReference>
<organism evidence="3 4">
    <name type="scientific">Phakopsora pachyrhizi</name>
    <name type="common">Asian soybean rust disease fungus</name>
    <dbReference type="NCBI Taxonomy" id="170000"/>
    <lineage>
        <taxon>Eukaryota</taxon>
        <taxon>Fungi</taxon>
        <taxon>Dikarya</taxon>
        <taxon>Basidiomycota</taxon>
        <taxon>Pucciniomycotina</taxon>
        <taxon>Pucciniomycetes</taxon>
        <taxon>Pucciniales</taxon>
        <taxon>Phakopsoraceae</taxon>
        <taxon>Phakopsora</taxon>
    </lineage>
</organism>
<name>A0AAV0AVL5_PHAPC</name>
<feature type="compositionally biased region" description="Low complexity" evidence="1">
    <location>
        <begin position="221"/>
        <end position="238"/>
    </location>
</feature>
<feature type="region of interest" description="Disordered" evidence="1">
    <location>
        <begin position="71"/>
        <end position="128"/>
    </location>
</feature>
<accession>A0AAV0AVL5</accession>
<feature type="compositionally biased region" description="Basic and acidic residues" evidence="1">
    <location>
        <begin position="629"/>
        <end position="646"/>
    </location>
</feature>
<keyword evidence="4" id="KW-1185">Reference proteome</keyword>
<evidence type="ECO:0000313" key="3">
    <source>
        <dbReference type="EMBL" id="CAH7673050.1"/>
    </source>
</evidence>
<dbReference type="Gene3D" id="3.30.710.10">
    <property type="entry name" value="Potassium Channel Kv1.1, Chain A"/>
    <property type="match status" value="1"/>
</dbReference>
<feature type="region of interest" description="Disordered" evidence="1">
    <location>
        <begin position="24"/>
        <end position="45"/>
    </location>
</feature>
<dbReference type="InterPro" id="IPR011333">
    <property type="entry name" value="SKP1/BTB/POZ_sf"/>
</dbReference>
<feature type="region of interest" description="Disordered" evidence="1">
    <location>
        <begin position="390"/>
        <end position="531"/>
    </location>
</feature>
<dbReference type="EMBL" id="CALTRL010001414">
    <property type="protein sequence ID" value="CAH7672438.1"/>
    <property type="molecule type" value="Genomic_DNA"/>
</dbReference>
<proteinExistence type="predicted"/>
<feature type="compositionally biased region" description="Polar residues" evidence="1">
    <location>
        <begin position="262"/>
        <end position="274"/>
    </location>
</feature>